<dbReference type="PROSITE" id="PS51819">
    <property type="entry name" value="VOC"/>
    <property type="match status" value="2"/>
</dbReference>
<dbReference type="PANTHER" id="PTHR33993:SF14">
    <property type="entry name" value="GB|AAF24581.1"/>
    <property type="match status" value="1"/>
</dbReference>
<comment type="caution">
    <text evidence="2">The sequence shown here is derived from an EMBL/GenBank/DDBJ whole genome shotgun (WGS) entry which is preliminary data.</text>
</comment>
<evidence type="ECO:0000259" key="1">
    <source>
        <dbReference type="PROSITE" id="PS51819"/>
    </source>
</evidence>
<dbReference type="InterPro" id="IPR004360">
    <property type="entry name" value="Glyas_Fos-R_dOase_dom"/>
</dbReference>
<feature type="domain" description="VOC" evidence="1">
    <location>
        <begin position="7"/>
        <end position="125"/>
    </location>
</feature>
<protein>
    <submittedName>
        <fullName evidence="2">Glyoxalase</fullName>
    </submittedName>
</protein>
<dbReference type="Proteomes" id="UP001156703">
    <property type="component" value="Unassembled WGS sequence"/>
</dbReference>
<proteinExistence type="predicted"/>
<evidence type="ECO:0000313" key="3">
    <source>
        <dbReference type="Proteomes" id="UP001156703"/>
    </source>
</evidence>
<sequence>MANPPGSFIWYELMSPDPDGSKAFYDAVVGWDIEPKPAGELDYRMIRRAPGGNAGGVLRLDPAMQANGARPMWLGYLNVDDVDASVEAGKVDGAKVIMPPWSVPGVGRMAMIADPTGGIVYLMKPEPPAGQEDATSDVFSVDRPQHIRWNELTSSDPARATEFYKRHFGWTQQGSMPMGPAGDYLFVQHGGVGIGAISPRMQLEAPVAWTYYIGVDDIDRAIAAVNEGGGKVLWGPHQIPGGEYSLIGLDPQGATFGLVGPRHA</sequence>
<reference evidence="3" key="1">
    <citation type="journal article" date="2019" name="Int. J. Syst. Evol. Microbiol.">
        <title>The Global Catalogue of Microorganisms (GCM) 10K type strain sequencing project: providing services to taxonomists for standard genome sequencing and annotation.</title>
        <authorList>
            <consortium name="The Broad Institute Genomics Platform"/>
            <consortium name="The Broad Institute Genome Sequencing Center for Infectious Disease"/>
            <person name="Wu L."/>
            <person name="Ma J."/>
        </authorList>
    </citation>
    <scope>NUCLEOTIDE SEQUENCE [LARGE SCALE GENOMIC DNA]</scope>
    <source>
        <strain evidence="3">NBRC 102146</strain>
    </source>
</reference>
<dbReference type="Gene3D" id="3.10.180.10">
    <property type="entry name" value="2,3-Dihydroxybiphenyl 1,2-Dioxygenase, domain 1"/>
    <property type="match status" value="2"/>
</dbReference>
<feature type="domain" description="VOC" evidence="1">
    <location>
        <begin position="143"/>
        <end position="261"/>
    </location>
</feature>
<dbReference type="InterPro" id="IPR029068">
    <property type="entry name" value="Glyas_Bleomycin-R_OHBP_Dase"/>
</dbReference>
<evidence type="ECO:0000313" key="2">
    <source>
        <dbReference type="EMBL" id="GLR46473.1"/>
    </source>
</evidence>
<dbReference type="PANTHER" id="PTHR33993">
    <property type="entry name" value="GLYOXALASE-RELATED"/>
    <property type="match status" value="1"/>
</dbReference>
<accession>A0ABQ5Z6F7</accession>
<organism evidence="2 3">
    <name type="scientific">Sphingomonas astaxanthinifaciens DSM 22298</name>
    <dbReference type="NCBI Taxonomy" id="1123267"/>
    <lineage>
        <taxon>Bacteria</taxon>
        <taxon>Pseudomonadati</taxon>
        <taxon>Pseudomonadota</taxon>
        <taxon>Alphaproteobacteria</taxon>
        <taxon>Sphingomonadales</taxon>
        <taxon>Sphingomonadaceae</taxon>
        <taxon>Sphingomonas</taxon>
    </lineage>
</organism>
<dbReference type="RefSeq" id="WP_029941540.1">
    <property type="nucleotide sequence ID" value="NZ_BSOO01000002.1"/>
</dbReference>
<dbReference type="EMBL" id="BSOO01000002">
    <property type="protein sequence ID" value="GLR46473.1"/>
    <property type="molecule type" value="Genomic_DNA"/>
</dbReference>
<dbReference type="SUPFAM" id="SSF54593">
    <property type="entry name" value="Glyoxalase/Bleomycin resistance protein/Dihydroxybiphenyl dioxygenase"/>
    <property type="match status" value="2"/>
</dbReference>
<dbReference type="CDD" id="cd07247">
    <property type="entry name" value="SgaA_N_like"/>
    <property type="match status" value="2"/>
</dbReference>
<keyword evidence="3" id="KW-1185">Reference proteome</keyword>
<dbReference type="Pfam" id="PF00903">
    <property type="entry name" value="Glyoxalase"/>
    <property type="match status" value="2"/>
</dbReference>
<name>A0ABQ5Z6F7_9SPHN</name>
<gene>
    <name evidence="2" type="ORF">GCM10007925_01840</name>
</gene>
<dbReference type="InterPro" id="IPR037523">
    <property type="entry name" value="VOC_core"/>
</dbReference>
<dbReference type="InterPro" id="IPR052164">
    <property type="entry name" value="Anthracycline_SecMetBiosynth"/>
</dbReference>